<dbReference type="GO" id="GO:0005524">
    <property type="term" value="F:ATP binding"/>
    <property type="evidence" value="ECO:0007669"/>
    <property type="project" value="UniProtKB-KW"/>
</dbReference>
<accession>A0AAJ5FI30</accession>
<keyword evidence="8" id="KW-0472">Membrane</keyword>
<dbReference type="AlphaFoldDB" id="A0AAJ5FI30"/>
<evidence type="ECO:0000256" key="2">
    <source>
        <dbReference type="ARBA" id="ARBA00005417"/>
    </source>
</evidence>
<organism evidence="10 11">
    <name type="scientific">Levilactobacillus brevis</name>
    <name type="common">Lactobacillus brevis</name>
    <dbReference type="NCBI Taxonomy" id="1580"/>
    <lineage>
        <taxon>Bacteria</taxon>
        <taxon>Bacillati</taxon>
        <taxon>Bacillota</taxon>
        <taxon>Bacilli</taxon>
        <taxon>Lactobacillales</taxon>
        <taxon>Lactobacillaceae</taxon>
        <taxon>Levilactobacillus</taxon>
    </lineage>
</organism>
<dbReference type="GO" id="GO:0043190">
    <property type="term" value="C:ATP-binding cassette (ABC) transporter complex"/>
    <property type="evidence" value="ECO:0007669"/>
    <property type="project" value="TreeGrafter"/>
</dbReference>
<evidence type="ECO:0000256" key="8">
    <source>
        <dbReference type="ARBA" id="ARBA00023136"/>
    </source>
</evidence>
<dbReference type="RefSeq" id="WP_085763223.1">
    <property type="nucleotide sequence ID" value="NZ_BEWS01000003.1"/>
</dbReference>
<evidence type="ECO:0000256" key="5">
    <source>
        <dbReference type="ARBA" id="ARBA00022741"/>
    </source>
</evidence>
<keyword evidence="3" id="KW-0813">Transport</keyword>
<evidence type="ECO:0000256" key="4">
    <source>
        <dbReference type="ARBA" id="ARBA00022475"/>
    </source>
</evidence>
<reference evidence="10" key="1">
    <citation type="submission" date="2018-05" db="EMBL/GenBank/DDBJ databases">
        <title>Genome Comparison of Lactic Acid Bacteria Isolated from non-Wheat Sourdough.</title>
        <authorList>
            <person name="Rice T."/>
            <person name="Axel C."/>
            <person name="Lynch K.M."/>
            <person name="Benz C."/>
            <person name="Arendt E.K."/>
            <person name="Coffey A."/>
        </authorList>
    </citation>
    <scope>NUCLEOTIDE SEQUENCE</scope>
    <source>
        <strain evidence="10">TR055</strain>
    </source>
</reference>
<evidence type="ECO:0000259" key="9">
    <source>
        <dbReference type="PROSITE" id="PS50893"/>
    </source>
</evidence>
<feature type="domain" description="ABC transporter" evidence="9">
    <location>
        <begin position="1"/>
        <end position="228"/>
    </location>
</feature>
<dbReference type="PANTHER" id="PTHR43553:SF27">
    <property type="entry name" value="ENERGY-COUPLING FACTOR TRANSPORTER ATP-BINDING PROTEIN ECFA2"/>
    <property type="match status" value="1"/>
</dbReference>
<name>A0AAJ5FI30_LEVBR</name>
<sequence>MKLDDYSYTYHREDSPALSHINYCVHNNAINFVIGPNGAGKSTLIDALTLNTRFGKSQGQVIGPRDHDYLYITQFLPMLGAIPCSEIAKFILGNIFSDAHIQITNLQNRLDENTYAFLKQVWSKKYNELSGGEDKLLQLSLFLQSNKHFIVLDEPSASIDRRNVKRLFLTITQRLAQQTFLIVTHDVRDIRLAPESFVTILENGKVTAKLRGQDFIDNEFSKDLPFIYDFSQY</sequence>
<dbReference type="Gene3D" id="3.40.50.300">
    <property type="entry name" value="P-loop containing nucleotide triphosphate hydrolases"/>
    <property type="match status" value="1"/>
</dbReference>
<keyword evidence="6" id="KW-0067">ATP-binding</keyword>
<dbReference type="GO" id="GO:0016887">
    <property type="term" value="F:ATP hydrolysis activity"/>
    <property type="evidence" value="ECO:0007669"/>
    <property type="project" value="InterPro"/>
</dbReference>
<dbReference type="Proteomes" id="UP000785759">
    <property type="component" value="Unassembled WGS sequence"/>
</dbReference>
<gene>
    <name evidence="10" type="ORF">DIS17_08905</name>
</gene>
<evidence type="ECO:0000256" key="3">
    <source>
        <dbReference type="ARBA" id="ARBA00022448"/>
    </source>
</evidence>
<dbReference type="PANTHER" id="PTHR43553">
    <property type="entry name" value="HEAVY METAL TRANSPORTER"/>
    <property type="match status" value="1"/>
</dbReference>
<comment type="caution">
    <text evidence="10">The sequence shown here is derived from an EMBL/GenBank/DDBJ whole genome shotgun (WGS) entry which is preliminary data.</text>
</comment>
<dbReference type="PROSITE" id="PS50893">
    <property type="entry name" value="ABC_TRANSPORTER_2"/>
    <property type="match status" value="1"/>
</dbReference>
<dbReference type="InterPro" id="IPR050095">
    <property type="entry name" value="ECF_ABC_transporter_ATP-bd"/>
</dbReference>
<dbReference type="Pfam" id="PF00005">
    <property type="entry name" value="ABC_tran"/>
    <property type="match status" value="1"/>
</dbReference>
<comment type="subcellular location">
    <subcellularLocation>
        <location evidence="1">Cell membrane</location>
        <topology evidence="1">Peripheral membrane protein</topology>
    </subcellularLocation>
</comment>
<dbReference type="InterPro" id="IPR027417">
    <property type="entry name" value="P-loop_NTPase"/>
</dbReference>
<protein>
    <recommendedName>
        <fullName evidence="9">ABC transporter domain-containing protein</fullName>
    </recommendedName>
</protein>
<evidence type="ECO:0000256" key="6">
    <source>
        <dbReference type="ARBA" id="ARBA00022840"/>
    </source>
</evidence>
<proteinExistence type="inferred from homology"/>
<evidence type="ECO:0000313" key="11">
    <source>
        <dbReference type="Proteomes" id="UP000785759"/>
    </source>
</evidence>
<dbReference type="EMBL" id="QFDK01000009">
    <property type="protein sequence ID" value="TOZ03379.1"/>
    <property type="molecule type" value="Genomic_DNA"/>
</dbReference>
<dbReference type="InterPro" id="IPR003439">
    <property type="entry name" value="ABC_transporter-like_ATP-bd"/>
</dbReference>
<keyword evidence="4" id="KW-1003">Cell membrane</keyword>
<evidence type="ECO:0000256" key="7">
    <source>
        <dbReference type="ARBA" id="ARBA00022967"/>
    </source>
</evidence>
<comment type="similarity">
    <text evidence="2">Belongs to the ABC transporter superfamily.</text>
</comment>
<dbReference type="GO" id="GO:0042626">
    <property type="term" value="F:ATPase-coupled transmembrane transporter activity"/>
    <property type="evidence" value="ECO:0007669"/>
    <property type="project" value="TreeGrafter"/>
</dbReference>
<dbReference type="SUPFAM" id="SSF52540">
    <property type="entry name" value="P-loop containing nucleoside triphosphate hydrolases"/>
    <property type="match status" value="1"/>
</dbReference>
<evidence type="ECO:0000256" key="1">
    <source>
        <dbReference type="ARBA" id="ARBA00004202"/>
    </source>
</evidence>
<keyword evidence="5" id="KW-0547">Nucleotide-binding</keyword>
<evidence type="ECO:0000313" key="10">
    <source>
        <dbReference type="EMBL" id="TOZ03379.1"/>
    </source>
</evidence>
<keyword evidence="7" id="KW-1278">Translocase</keyword>